<protein>
    <submittedName>
        <fullName evidence="7">Amino acid permease</fullName>
    </submittedName>
</protein>
<feature type="transmembrane region" description="Helical" evidence="6">
    <location>
        <begin position="245"/>
        <end position="268"/>
    </location>
</feature>
<feature type="transmembrane region" description="Helical" evidence="6">
    <location>
        <begin position="280"/>
        <end position="304"/>
    </location>
</feature>
<keyword evidence="5 6" id="KW-0472">Membrane</keyword>
<reference evidence="7 8" key="1">
    <citation type="journal article" date="2019" name="Int. J. Syst. Evol. Microbiol.">
        <title>The Global Catalogue of Microorganisms (GCM) 10K type strain sequencing project: providing services to taxonomists for standard genome sequencing and annotation.</title>
        <authorList>
            <consortium name="The Broad Institute Genomics Platform"/>
            <consortium name="The Broad Institute Genome Sequencing Center for Infectious Disease"/>
            <person name="Wu L."/>
            <person name="Ma J."/>
        </authorList>
    </citation>
    <scope>NUCLEOTIDE SEQUENCE [LARGE SCALE GENOMIC DNA]</scope>
    <source>
        <strain evidence="7 8">JCM 15089</strain>
    </source>
</reference>
<evidence type="ECO:0000256" key="2">
    <source>
        <dbReference type="ARBA" id="ARBA00022448"/>
    </source>
</evidence>
<dbReference type="InterPro" id="IPR002293">
    <property type="entry name" value="AA/rel_permease1"/>
</dbReference>
<evidence type="ECO:0000256" key="5">
    <source>
        <dbReference type="ARBA" id="ARBA00023136"/>
    </source>
</evidence>
<keyword evidence="8" id="KW-1185">Reference proteome</keyword>
<feature type="transmembrane region" description="Helical" evidence="6">
    <location>
        <begin position="404"/>
        <end position="426"/>
    </location>
</feature>
<evidence type="ECO:0000256" key="3">
    <source>
        <dbReference type="ARBA" id="ARBA00022692"/>
    </source>
</evidence>
<evidence type="ECO:0000256" key="1">
    <source>
        <dbReference type="ARBA" id="ARBA00004141"/>
    </source>
</evidence>
<feature type="transmembrane region" description="Helical" evidence="6">
    <location>
        <begin position="206"/>
        <end position="225"/>
    </location>
</feature>
<feature type="transmembrane region" description="Helical" evidence="6">
    <location>
        <begin position="324"/>
        <end position="350"/>
    </location>
</feature>
<feature type="transmembrane region" description="Helical" evidence="6">
    <location>
        <begin position="26"/>
        <end position="48"/>
    </location>
</feature>
<feature type="transmembrane region" description="Helical" evidence="6">
    <location>
        <begin position="97"/>
        <end position="121"/>
    </location>
</feature>
<accession>A0ABN1E6I6</accession>
<keyword evidence="3 6" id="KW-0812">Transmembrane</keyword>
<dbReference type="PANTHER" id="PTHR43243:SF4">
    <property type="entry name" value="CATIONIC AMINO ACID TRANSPORTER 4"/>
    <property type="match status" value="1"/>
</dbReference>
<evidence type="ECO:0000313" key="8">
    <source>
        <dbReference type="Proteomes" id="UP001499951"/>
    </source>
</evidence>
<feature type="transmembrane region" description="Helical" evidence="6">
    <location>
        <begin position="54"/>
        <end position="76"/>
    </location>
</feature>
<gene>
    <name evidence="7" type="ORF">GCM10008942_05300</name>
</gene>
<dbReference type="Proteomes" id="UP001499951">
    <property type="component" value="Unassembled WGS sequence"/>
</dbReference>
<evidence type="ECO:0000313" key="7">
    <source>
        <dbReference type="EMBL" id="GAA0559760.1"/>
    </source>
</evidence>
<dbReference type="RefSeq" id="WP_166931392.1">
    <property type="nucleotide sequence ID" value="NZ_BAAADD010000001.1"/>
</dbReference>
<keyword evidence="4 6" id="KW-1133">Transmembrane helix</keyword>
<name>A0ABN1E6I6_9PROT</name>
<comment type="caution">
    <text evidence="7">The sequence shown here is derived from an EMBL/GenBank/DDBJ whole genome shotgun (WGS) entry which is preliminary data.</text>
</comment>
<feature type="transmembrane region" description="Helical" evidence="6">
    <location>
        <begin position="174"/>
        <end position="194"/>
    </location>
</feature>
<feature type="transmembrane region" description="Helical" evidence="6">
    <location>
        <begin position="438"/>
        <end position="456"/>
    </location>
</feature>
<dbReference type="PANTHER" id="PTHR43243">
    <property type="entry name" value="INNER MEMBRANE TRANSPORTER YGJI-RELATED"/>
    <property type="match status" value="1"/>
</dbReference>
<dbReference type="Pfam" id="PF13520">
    <property type="entry name" value="AA_permease_2"/>
    <property type="match status" value="1"/>
</dbReference>
<dbReference type="PIRSF" id="PIRSF006060">
    <property type="entry name" value="AA_transporter"/>
    <property type="match status" value="1"/>
</dbReference>
<feature type="transmembrane region" description="Helical" evidence="6">
    <location>
        <begin position="381"/>
        <end position="398"/>
    </location>
</feature>
<keyword evidence="2" id="KW-0813">Transport</keyword>
<organism evidence="7 8">
    <name type="scientific">Rhizomicrobium electricum</name>
    <dbReference type="NCBI Taxonomy" id="480070"/>
    <lineage>
        <taxon>Bacteria</taxon>
        <taxon>Pseudomonadati</taxon>
        <taxon>Pseudomonadota</taxon>
        <taxon>Alphaproteobacteria</taxon>
        <taxon>Micropepsales</taxon>
        <taxon>Micropepsaceae</taxon>
        <taxon>Rhizomicrobium</taxon>
    </lineage>
</organism>
<proteinExistence type="predicted"/>
<sequence length="496" mass="52473">MAAALEQPLDEQHEVDLKPTLGRLHLIALGIGGIIGAGIFVITGHAAASYAGPAVVISFAIAGLGCLFAGLCYAEFASMIPVAGSAYTYTRATMGRFMGWFIGWNLVLEYLASSATVASGWSGYFTDFVRSLGIALPHAFTSAPLCVATDPHCSTYSASASALDAMAHIGTTGAWVNLPAIALVIAITAILVGGIHASAKFNNAMVVIKLTIVLLVIVLGLPHVVPANHEPFIPANTGGWNFGWWGVLRASGVIFFAYLGFDAVSVAAQEAKNPKRDVPIGILGSLAVCTALYMLMSYVLTGLANYKTLNVPHPVSMAAEALPATAWLAPYINVAAIVGLSSVVLVLLLGQSRIFYAMAKDGMIPPLFSAIHPKFKTPWKGSIVTGVVSCIMSGLLPLDVLGELVSIGTLLAFVIVCLGVLILRVTKPNAIRPFRTPFVWLVAPAGMVVCGAMMYWLPPDTWARLGIWTAIGVVIYFGYSIRHAVPVRWHIREAAE</sequence>
<feature type="transmembrane region" description="Helical" evidence="6">
    <location>
        <begin position="462"/>
        <end position="479"/>
    </location>
</feature>
<comment type="subcellular location">
    <subcellularLocation>
        <location evidence="1">Membrane</location>
        <topology evidence="1">Multi-pass membrane protein</topology>
    </subcellularLocation>
</comment>
<evidence type="ECO:0000256" key="4">
    <source>
        <dbReference type="ARBA" id="ARBA00022989"/>
    </source>
</evidence>
<evidence type="ECO:0000256" key="6">
    <source>
        <dbReference type="SAM" id="Phobius"/>
    </source>
</evidence>
<dbReference type="Gene3D" id="1.20.1740.10">
    <property type="entry name" value="Amino acid/polyamine transporter I"/>
    <property type="match status" value="1"/>
</dbReference>
<dbReference type="EMBL" id="BAAADD010000001">
    <property type="protein sequence ID" value="GAA0559760.1"/>
    <property type="molecule type" value="Genomic_DNA"/>
</dbReference>